<gene>
    <name evidence="2" type="ORF">ASPCAL07432</name>
</gene>
<feature type="compositionally biased region" description="Polar residues" evidence="1">
    <location>
        <begin position="235"/>
        <end position="253"/>
    </location>
</feature>
<name>A0A0U5G3P9_ASPCI</name>
<protein>
    <submittedName>
        <fullName evidence="2">Uncharacterized protein</fullName>
    </submittedName>
</protein>
<dbReference type="Proteomes" id="UP000054771">
    <property type="component" value="Unassembled WGS sequence"/>
</dbReference>
<organism evidence="2 3">
    <name type="scientific">Aspergillus calidoustus</name>
    <dbReference type="NCBI Taxonomy" id="454130"/>
    <lineage>
        <taxon>Eukaryota</taxon>
        <taxon>Fungi</taxon>
        <taxon>Dikarya</taxon>
        <taxon>Ascomycota</taxon>
        <taxon>Pezizomycotina</taxon>
        <taxon>Eurotiomycetes</taxon>
        <taxon>Eurotiomycetidae</taxon>
        <taxon>Eurotiales</taxon>
        <taxon>Aspergillaceae</taxon>
        <taxon>Aspergillus</taxon>
        <taxon>Aspergillus subgen. Nidulantes</taxon>
    </lineage>
</organism>
<keyword evidence="3" id="KW-1185">Reference proteome</keyword>
<dbReference type="EMBL" id="CDMC01000005">
    <property type="protein sequence ID" value="CEL06326.1"/>
    <property type="molecule type" value="Genomic_DNA"/>
</dbReference>
<evidence type="ECO:0000313" key="3">
    <source>
        <dbReference type="Proteomes" id="UP000054771"/>
    </source>
</evidence>
<evidence type="ECO:0000256" key="1">
    <source>
        <dbReference type="SAM" id="MobiDB-lite"/>
    </source>
</evidence>
<reference evidence="3" key="1">
    <citation type="journal article" date="2016" name="Genome Announc.">
        <title>Draft genome sequences of fungus Aspergillus calidoustus.</title>
        <authorList>
            <person name="Horn F."/>
            <person name="Linde J."/>
            <person name="Mattern D.J."/>
            <person name="Walther G."/>
            <person name="Guthke R."/>
            <person name="Scherlach K."/>
            <person name="Martin K."/>
            <person name="Brakhage A.A."/>
            <person name="Petzke L."/>
            <person name="Valiante V."/>
        </authorList>
    </citation>
    <scope>NUCLEOTIDE SEQUENCE [LARGE SCALE GENOMIC DNA]</scope>
    <source>
        <strain evidence="3">SF006504</strain>
    </source>
</reference>
<dbReference type="OrthoDB" id="4508405at2759"/>
<evidence type="ECO:0000313" key="2">
    <source>
        <dbReference type="EMBL" id="CEL06326.1"/>
    </source>
</evidence>
<dbReference type="AlphaFoldDB" id="A0A0U5G3P9"/>
<proteinExistence type="predicted"/>
<feature type="compositionally biased region" description="Polar residues" evidence="1">
    <location>
        <begin position="260"/>
        <end position="280"/>
    </location>
</feature>
<accession>A0A0U5G3P9</accession>
<feature type="region of interest" description="Disordered" evidence="1">
    <location>
        <begin position="225"/>
        <end position="319"/>
    </location>
</feature>
<sequence length="473" mass="52219">MRSLTICLPIHPTEVLRLDEDTRADLVNRFGRNVRRVLSIYVVQSSSLLKGARKGGHIRWHILKTETAVLSSDFRDGCLKTYSVSVTIDQSVLGVVPDFLDDSELSKLGREVGDDFDDIRKLSWDQLVCFLQWVQEAKMIESFEVQDNKLTAEMEALSGNYDTDLSLCTPPAFINPNLLTMDGTSPSYENFPPHAVDGVDGFDPGWNKITKSLEDQSNAEFATPEHVATPMGPGTSPTFDASTYPTPSHSINSPRAGVLASSTSPADGITQYRSTSTPFSDDSPYLSPAMTPTGLATLPGSNTPYVTSPPALESLTSPSLSFSSQRKLLESYRFGKDGTQFLEKSENDEILKAETGLLTQGPFRPLQPFLGLSEADASSSLSALGLPVKWTGKEGAVNYYKLLEAEKDNELVLCPFAKHIAQSLFYLNYRWLDKHIKRVSRILSASASSIFLYPLFCAPGRVAFVFFTHWNLW</sequence>